<proteinExistence type="predicted"/>
<reference evidence="7 8" key="1">
    <citation type="submission" date="2016-10" db="EMBL/GenBank/DDBJ databases">
        <authorList>
            <person name="de Groot N.N."/>
        </authorList>
    </citation>
    <scope>NUCLEOTIDE SEQUENCE [LARGE SCALE GENOMIC DNA]</scope>
    <source>
        <strain evidence="7 8">MON 2.2</strain>
    </source>
</reference>
<evidence type="ECO:0000256" key="5">
    <source>
        <dbReference type="ARBA" id="ARBA00023136"/>
    </source>
</evidence>
<evidence type="ECO:0000313" key="7">
    <source>
        <dbReference type="EMBL" id="SDE33350.1"/>
    </source>
</evidence>
<dbReference type="AlphaFoldDB" id="A0A1G7C3K0"/>
<keyword evidence="5" id="KW-0472">Membrane</keyword>
<keyword evidence="8" id="KW-1185">Reference proteome</keyword>
<evidence type="ECO:0000256" key="2">
    <source>
        <dbReference type="ARBA" id="ARBA00022475"/>
    </source>
</evidence>
<dbReference type="PANTHER" id="PTHR30606:SF10">
    <property type="entry name" value="PHOSPHATIDYLINOSITOL MANNOSIDE ACYLTRANSFERASE"/>
    <property type="match status" value="1"/>
</dbReference>
<sequence length="300" mass="31894">MSTVRDAVNRRLLAAGWELGPRLGRRSSAGLAAAGATLAARVGGGPVEQLRSNLQVVTGRPVGDDLVRAGLASYARTWLEVLSLPAWSASRVLASVLTDPVGEALLRREHRTRGAVVALPHMGNWDMVGAWACLTGLPVTTVAEQLADPEFEAFTRARSGLGMEVLSHRDPQVLTRLLRAVEGGRVVCLMADRLMAGRGLDVDWPVPGGGSASVAMPPGPALVARRSGALLVGLACHYEGDRMRMRFSDPVEHVPGRDGLSAMTQQLAGFFAAETSRHPQDWHMMQPFFTGPVPVSADGS</sequence>
<comment type="subcellular location">
    <subcellularLocation>
        <location evidence="1">Cell inner membrane</location>
    </subcellularLocation>
</comment>
<keyword evidence="2" id="KW-1003">Cell membrane</keyword>
<keyword evidence="4 7" id="KW-0808">Transferase</keyword>
<dbReference type="OrthoDB" id="9803456at2"/>
<keyword evidence="3" id="KW-0997">Cell inner membrane</keyword>
<dbReference type="GO" id="GO:0009247">
    <property type="term" value="P:glycolipid biosynthetic process"/>
    <property type="evidence" value="ECO:0007669"/>
    <property type="project" value="UniProtKB-ARBA"/>
</dbReference>
<dbReference type="Proteomes" id="UP000198546">
    <property type="component" value="Chromosome i"/>
</dbReference>
<organism evidence="7 8">
    <name type="scientific">Auraticoccus monumenti</name>
    <dbReference type="NCBI Taxonomy" id="675864"/>
    <lineage>
        <taxon>Bacteria</taxon>
        <taxon>Bacillati</taxon>
        <taxon>Actinomycetota</taxon>
        <taxon>Actinomycetes</taxon>
        <taxon>Propionibacteriales</taxon>
        <taxon>Propionibacteriaceae</taxon>
        <taxon>Auraticoccus</taxon>
    </lineage>
</organism>
<dbReference type="NCBIfam" id="NF005919">
    <property type="entry name" value="PRK07920.1"/>
    <property type="match status" value="1"/>
</dbReference>
<evidence type="ECO:0000256" key="4">
    <source>
        <dbReference type="ARBA" id="ARBA00022679"/>
    </source>
</evidence>
<evidence type="ECO:0000256" key="1">
    <source>
        <dbReference type="ARBA" id="ARBA00004533"/>
    </source>
</evidence>
<keyword evidence="6" id="KW-0012">Acyltransferase</keyword>
<dbReference type="InterPro" id="IPR004960">
    <property type="entry name" value="LipA_acyltrans"/>
</dbReference>
<evidence type="ECO:0000256" key="6">
    <source>
        <dbReference type="ARBA" id="ARBA00023315"/>
    </source>
</evidence>
<dbReference type="GO" id="GO:0016746">
    <property type="term" value="F:acyltransferase activity"/>
    <property type="evidence" value="ECO:0007669"/>
    <property type="project" value="UniProtKB-KW"/>
</dbReference>
<dbReference type="GO" id="GO:0005886">
    <property type="term" value="C:plasma membrane"/>
    <property type="evidence" value="ECO:0007669"/>
    <property type="project" value="UniProtKB-SubCell"/>
</dbReference>
<dbReference type="STRING" id="675864.SAMN04489747_3137"/>
<name>A0A1G7C3K0_9ACTN</name>
<dbReference type="PANTHER" id="PTHR30606">
    <property type="entry name" value="LIPID A BIOSYNTHESIS LAUROYL ACYLTRANSFERASE"/>
    <property type="match status" value="1"/>
</dbReference>
<gene>
    <name evidence="7" type="ORF">SAMN04489747_3137</name>
</gene>
<dbReference type="EMBL" id="LT629688">
    <property type="protein sequence ID" value="SDE33350.1"/>
    <property type="molecule type" value="Genomic_DNA"/>
</dbReference>
<protein>
    <submittedName>
        <fullName evidence="7">KDO2-lipid IV(A) lauroyltransferase</fullName>
    </submittedName>
</protein>
<accession>A0A1G7C3K0</accession>
<evidence type="ECO:0000256" key="3">
    <source>
        <dbReference type="ARBA" id="ARBA00022519"/>
    </source>
</evidence>
<dbReference type="RefSeq" id="WP_090594841.1">
    <property type="nucleotide sequence ID" value="NZ_LT629688.1"/>
</dbReference>
<evidence type="ECO:0000313" key="8">
    <source>
        <dbReference type="Proteomes" id="UP000198546"/>
    </source>
</evidence>
<dbReference type="CDD" id="cd07984">
    <property type="entry name" value="LPLAT_LABLAT-like"/>
    <property type="match status" value="1"/>
</dbReference>
<dbReference type="Pfam" id="PF03279">
    <property type="entry name" value="Lip_A_acyltrans"/>
    <property type="match status" value="1"/>
</dbReference>